<reference evidence="1" key="1">
    <citation type="submission" date="2021-06" db="EMBL/GenBank/DDBJ databases">
        <authorList>
            <person name="Kallberg Y."/>
            <person name="Tangrot J."/>
            <person name="Rosling A."/>
        </authorList>
    </citation>
    <scope>NUCLEOTIDE SEQUENCE</scope>
    <source>
        <strain evidence="1">UK204</strain>
    </source>
</reference>
<keyword evidence="2" id="KW-1185">Reference proteome</keyword>
<accession>A0A9N9CBX7</accession>
<dbReference type="Proteomes" id="UP000789570">
    <property type="component" value="Unassembled WGS sequence"/>
</dbReference>
<dbReference type="AlphaFoldDB" id="A0A9N9CBX7"/>
<comment type="caution">
    <text evidence="1">The sequence shown here is derived from an EMBL/GenBank/DDBJ whole genome shotgun (WGS) entry which is preliminary data.</text>
</comment>
<evidence type="ECO:0000313" key="2">
    <source>
        <dbReference type="Proteomes" id="UP000789570"/>
    </source>
</evidence>
<proteinExistence type="predicted"/>
<protein>
    <submittedName>
        <fullName evidence="1">1386_t:CDS:1</fullName>
    </submittedName>
</protein>
<name>A0A9N9CBX7_9GLOM</name>
<gene>
    <name evidence="1" type="ORF">FCALED_LOCUS8356</name>
</gene>
<organism evidence="1 2">
    <name type="scientific">Funneliformis caledonium</name>
    <dbReference type="NCBI Taxonomy" id="1117310"/>
    <lineage>
        <taxon>Eukaryota</taxon>
        <taxon>Fungi</taxon>
        <taxon>Fungi incertae sedis</taxon>
        <taxon>Mucoromycota</taxon>
        <taxon>Glomeromycotina</taxon>
        <taxon>Glomeromycetes</taxon>
        <taxon>Glomerales</taxon>
        <taxon>Glomeraceae</taxon>
        <taxon>Funneliformis</taxon>
    </lineage>
</organism>
<sequence length="75" mass="8485">MALTKVQKPRVNLTIYGPKTLFTEYGDLVIIVDNRNMEQIGISISRKRCQEEMSSDEDGLIKTLVATESSRNPKL</sequence>
<dbReference type="EMBL" id="CAJVPQ010002414">
    <property type="protein sequence ID" value="CAG8596231.1"/>
    <property type="molecule type" value="Genomic_DNA"/>
</dbReference>
<evidence type="ECO:0000313" key="1">
    <source>
        <dbReference type="EMBL" id="CAG8596231.1"/>
    </source>
</evidence>